<evidence type="ECO:0008006" key="5">
    <source>
        <dbReference type="Google" id="ProtNLM"/>
    </source>
</evidence>
<comment type="caution">
    <text evidence="3">The sequence shown here is derived from an EMBL/GenBank/DDBJ whole genome shotgun (WGS) entry which is preliminary data.</text>
</comment>
<dbReference type="InterPro" id="IPR058709">
    <property type="entry name" value="BSH_RND-rel"/>
</dbReference>
<dbReference type="Proteomes" id="UP000610862">
    <property type="component" value="Unassembled WGS sequence"/>
</dbReference>
<proteinExistence type="predicted"/>
<evidence type="ECO:0000259" key="2">
    <source>
        <dbReference type="Pfam" id="PF26018"/>
    </source>
</evidence>
<dbReference type="InterPro" id="IPR058729">
    <property type="entry name" value="Beta-barrel_RND-rel"/>
</dbReference>
<dbReference type="EMBL" id="JACRTA010000001">
    <property type="protein sequence ID" value="MBC8567255.1"/>
    <property type="molecule type" value="Genomic_DNA"/>
</dbReference>
<dbReference type="Pfam" id="PF26018">
    <property type="entry name" value="BSH_RND_rel"/>
    <property type="match status" value="1"/>
</dbReference>
<dbReference type="Pfam" id="PF26011">
    <property type="entry name" value="Beta-barrel_RND_rel"/>
    <property type="match status" value="1"/>
</dbReference>
<keyword evidence="4" id="KW-1185">Reference proteome</keyword>
<evidence type="ECO:0000313" key="4">
    <source>
        <dbReference type="Proteomes" id="UP000610862"/>
    </source>
</evidence>
<reference evidence="3" key="1">
    <citation type="submission" date="2020-08" db="EMBL/GenBank/DDBJ databases">
        <title>Genome public.</title>
        <authorList>
            <person name="Liu C."/>
            <person name="Sun Q."/>
        </authorList>
    </citation>
    <scope>NUCLEOTIDE SEQUENCE</scope>
    <source>
        <strain evidence="3">NSJ-24</strain>
    </source>
</reference>
<feature type="domain" description="RND related barrel-sandwich hybrid" evidence="2">
    <location>
        <begin position="63"/>
        <end position="179"/>
    </location>
</feature>
<sequence>MMKTKLSKKTKKAICIYLAVLLLLYIVVQLLPKVTDVFETTQILRPGTLKLSYETKGYFIKDESVGIASESGDIQYLVSVGTAVKKGHPIISVASENEKEQKARFSKYTERLEGFDGLSEEYDAPISGVFSLTIDGYEDYFTPENMDKIKREKVESLSYDSANLERNSVIKGEPIYKVSADDRWFVLCWVDSKTAEAYSEGTKVSLELPEGTVDASVYSVEKDGDDCKVIFYLDVYYKAFCESRAEDMSIVTSDNEGLIVYNKCIVEKNGNKGVYVKNKNGDYVFTRVKVISSDDKESVIEDVTFTDDEGNQVYTVDVYDEVLKHPKSVLEKELKKEAEETSQSKKSQEED</sequence>
<name>A0A926I8L9_9FIRM</name>
<feature type="domain" description="RND related beta-barrel" evidence="1">
    <location>
        <begin position="184"/>
        <end position="253"/>
    </location>
</feature>
<organism evidence="3 4">
    <name type="scientific">Lentihominibacter hominis</name>
    <dbReference type="NCBI Taxonomy" id="2763645"/>
    <lineage>
        <taxon>Bacteria</taxon>
        <taxon>Bacillati</taxon>
        <taxon>Bacillota</taxon>
        <taxon>Clostridia</taxon>
        <taxon>Peptostreptococcales</taxon>
        <taxon>Anaerovoracaceae</taxon>
        <taxon>Lentihominibacter</taxon>
    </lineage>
</organism>
<dbReference type="AlphaFoldDB" id="A0A926I8L9"/>
<accession>A0A926I8L9</accession>
<evidence type="ECO:0000259" key="1">
    <source>
        <dbReference type="Pfam" id="PF26011"/>
    </source>
</evidence>
<gene>
    <name evidence="3" type="ORF">H8692_00565</name>
</gene>
<dbReference type="RefSeq" id="WP_177269823.1">
    <property type="nucleotide sequence ID" value="NZ_JACRTA010000001.1"/>
</dbReference>
<protein>
    <recommendedName>
        <fullName evidence="5">Membrane fusion protein</fullName>
    </recommendedName>
</protein>
<evidence type="ECO:0000313" key="3">
    <source>
        <dbReference type="EMBL" id="MBC8567255.1"/>
    </source>
</evidence>